<dbReference type="Pfam" id="PF25680">
    <property type="entry name" value="Mom"/>
    <property type="match status" value="1"/>
</dbReference>
<accession>A0A6J7WZF9</accession>
<name>A0A6J7WZF9_9CAUD</name>
<proteinExistence type="predicted"/>
<sequence length="229" mass="26385">MDREYKVNEQLKDVFVKVIDSKLAKEYTIKNHYMKTFPIPKVCFGVFYNKKLNGVLTFGLSPSTKQKIQKIIPNIEDGEFIEMQRMNISDILGSNAESFVLGKVYELFKKNTKVKVILTHAGGCKNDCGIVYQSSSWMYFGKEKCDDFYLTANGEYKNIIAPMRFGRVPKGIKGAQAIGEALFGPGEIINSFRYLYLYPLNKGLRAFLSKKEQEYPKDSKNFRKDQEWI</sequence>
<reference evidence="1" key="1">
    <citation type="submission" date="2020-05" db="EMBL/GenBank/DDBJ databases">
        <authorList>
            <person name="Chiriac C."/>
            <person name="Salcher M."/>
            <person name="Ghai R."/>
            <person name="Kavagutti S V."/>
        </authorList>
    </citation>
    <scope>NUCLEOTIDE SEQUENCE</scope>
</reference>
<gene>
    <name evidence="1" type="ORF">UFOVP384_42</name>
</gene>
<protein>
    <submittedName>
        <fullName evidence="1">Uncharacterized protein</fullName>
    </submittedName>
</protein>
<dbReference type="InterPro" id="IPR057895">
    <property type="entry name" value="Mom"/>
</dbReference>
<dbReference type="EMBL" id="LR798320">
    <property type="protein sequence ID" value="CAB5223396.1"/>
    <property type="molecule type" value="Genomic_DNA"/>
</dbReference>
<organism evidence="1">
    <name type="scientific">uncultured Caudovirales phage</name>
    <dbReference type="NCBI Taxonomy" id="2100421"/>
    <lineage>
        <taxon>Viruses</taxon>
        <taxon>Duplodnaviria</taxon>
        <taxon>Heunggongvirae</taxon>
        <taxon>Uroviricota</taxon>
        <taxon>Caudoviricetes</taxon>
        <taxon>Peduoviridae</taxon>
        <taxon>Maltschvirus</taxon>
        <taxon>Maltschvirus maltsch</taxon>
    </lineage>
</organism>
<evidence type="ECO:0000313" key="1">
    <source>
        <dbReference type="EMBL" id="CAB5223396.1"/>
    </source>
</evidence>